<dbReference type="KEGG" id="clec:106667107"/>
<keyword evidence="8 12" id="KW-0406">Ion transport</keyword>
<dbReference type="Proteomes" id="UP000494040">
    <property type="component" value="Unassembled WGS sequence"/>
</dbReference>
<dbReference type="GeneID" id="106667107"/>
<evidence type="ECO:0008006" key="16">
    <source>
        <dbReference type="Google" id="ProtNLM"/>
    </source>
</evidence>
<evidence type="ECO:0000256" key="2">
    <source>
        <dbReference type="ARBA" id="ARBA00007193"/>
    </source>
</evidence>
<keyword evidence="4 12" id="KW-0894">Sodium channel</keyword>
<evidence type="ECO:0000256" key="8">
    <source>
        <dbReference type="ARBA" id="ARBA00023065"/>
    </source>
</evidence>
<accession>A0A8I6TES3</accession>
<dbReference type="InterPro" id="IPR001873">
    <property type="entry name" value="ENaC"/>
</dbReference>
<evidence type="ECO:0000256" key="10">
    <source>
        <dbReference type="ARBA" id="ARBA00023201"/>
    </source>
</evidence>
<feature type="transmembrane region" description="Helical" evidence="13">
    <location>
        <begin position="497"/>
        <end position="523"/>
    </location>
</feature>
<evidence type="ECO:0000256" key="6">
    <source>
        <dbReference type="ARBA" id="ARBA00022989"/>
    </source>
</evidence>
<dbReference type="RefSeq" id="XP_014250297.1">
    <property type="nucleotide sequence ID" value="XM_014394811.2"/>
</dbReference>
<evidence type="ECO:0000256" key="1">
    <source>
        <dbReference type="ARBA" id="ARBA00004141"/>
    </source>
</evidence>
<protein>
    <recommendedName>
        <fullName evidence="16">Pickpocket</fullName>
    </recommendedName>
</protein>
<keyword evidence="3 12" id="KW-0813">Transport</keyword>
<sequence length="558" mass="63085">MDSAASVALPVVAMCKMKKNAKKANLVPKGSVKHHFEDYCQSTSIHGIKYLGEKNRPLGERLWWLLVFLVCLLGNAYLIAKVWKKWNESPVIVSFAETTTPVWQVPFPAITICSEQKSRASIFNFTEAYYMVLNTSDDSAPDDDLVTKTGNVVLLCDDHVLVNTTKQKQFTDDSTIEFLKEVSPGLNDSLLVCKWKGELREDCSHILKAVVTEEGMCFSFNMLSPQELFRGNGIPYYEEHDRSANNMWALDGGYFEDAPLETYPERALFPGSKAGITFVFKAEPADSDFLCRGPVEGFKVLLHNPAEIPTIGERYLRVPLKQEVIVAVQPKIMTTSHGLRTYSPHGRQCYFFNERYLQFFKIYTQQNCQLECLTNYTLKECGCVAIHMPRNPDTKICGSGSKICMQNASAVLRLFEIKSSYEGETGQKSCDCLPACTSLQYDAETSQADFNAFAVLAAYKDNTSEVEMMQFARLTVFFKDMQFTTSKRSELFGLVDFMANCGGLLGLFCGVSFLSLVEIIYYITLRFWSNMKTLKQEEEQLANSTEDHVPDKLKKFMD</sequence>
<dbReference type="EnsemblMetazoa" id="XM_014394811.2">
    <property type="protein sequence ID" value="XP_014250297.1"/>
    <property type="gene ID" value="LOC106667107"/>
</dbReference>
<dbReference type="Gene3D" id="1.10.287.820">
    <property type="entry name" value="Acid-sensing ion channel domain"/>
    <property type="match status" value="1"/>
</dbReference>
<name>A0A8I6TES3_CIMLE</name>
<evidence type="ECO:0000256" key="7">
    <source>
        <dbReference type="ARBA" id="ARBA00023053"/>
    </source>
</evidence>
<keyword evidence="15" id="KW-1185">Reference proteome</keyword>
<keyword evidence="6 13" id="KW-1133">Transmembrane helix</keyword>
<dbReference type="PROSITE" id="PS01206">
    <property type="entry name" value="ASC"/>
    <property type="match status" value="1"/>
</dbReference>
<comment type="similarity">
    <text evidence="2 12">Belongs to the amiloride-sensitive sodium channel (TC 1.A.6) family.</text>
</comment>
<evidence type="ECO:0000256" key="13">
    <source>
        <dbReference type="SAM" id="Phobius"/>
    </source>
</evidence>
<evidence type="ECO:0000256" key="4">
    <source>
        <dbReference type="ARBA" id="ARBA00022461"/>
    </source>
</evidence>
<keyword evidence="7" id="KW-0915">Sodium</keyword>
<dbReference type="OMA" id="IIHEYCD"/>
<dbReference type="PRINTS" id="PR01078">
    <property type="entry name" value="AMINACHANNEL"/>
</dbReference>
<keyword evidence="10 12" id="KW-0739">Sodium transport</keyword>
<organism evidence="14 15">
    <name type="scientific">Cimex lectularius</name>
    <name type="common">Bed bug</name>
    <name type="synonym">Acanthia lectularia</name>
    <dbReference type="NCBI Taxonomy" id="79782"/>
    <lineage>
        <taxon>Eukaryota</taxon>
        <taxon>Metazoa</taxon>
        <taxon>Ecdysozoa</taxon>
        <taxon>Arthropoda</taxon>
        <taxon>Hexapoda</taxon>
        <taxon>Insecta</taxon>
        <taxon>Pterygota</taxon>
        <taxon>Neoptera</taxon>
        <taxon>Paraneoptera</taxon>
        <taxon>Hemiptera</taxon>
        <taxon>Heteroptera</taxon>
        <taxon>Panheteroptera</taxon>
        <taxon>Cimicomorpha</taxon>
        <taxon>Cimicidae</taxon>
        <taxon>Cimex</taxon>
    </lineage>
</organism>
<dbReference type="InterPro" id="IPR020903">
    <property type="entry name" value="ENaC_CS"/>
</dbReference>
<evidence type="ECO:0000256" key="12">
    <source>
        <dbReference type="RuleBase" id="RU000679"/>
    </source>
</evidence>
<evidence type="ECO:0000256" key="3">
    <source>
        <dbReference type="ARBA" id="ARBA00022448"/>
    </source>
</evidence>
<keyword evidence="9 13" id="KW-0472">Membrane</keyword>
<dbReference type="GO" id="GO:0005886">
    <property type="term" value="C:plasma membrane"/>
    <property type="evidence" value="ECO:0007669"/>
    <property type="project" value="TreeGrafter"/>
</dbReference>
<comment type="subcellular location">
    <subcellularLocation>
        <location evidence="1">Membrane</location>
        <topology evidence="1">Multi-pass membrane protein</topology>
    </subcellularLocation>
</comment>
<dbReference type="PANTHER" id="PTHR11690:SF288">
    <property type="entry name" value="AMILORIDE-SENSITIVE NA+ CHANNEL-RELATED"/>
    <property type="match status" value="1"/>
</dbReference>
<evidence type="ECO:0000256" key="9">
    <source>
        <dbReference type="ARBA" id="ARBA00023136"/>
    </source>
</evidence>
<dbReference type="AlphaFoldDB" id="A0A8I6TES3"/>
<keyword evidence="11 12" id="KW-0407">Ion channel</keyword>
<evidence type="ECO:0000313" key="14">
    <source>
        <dbReference type="EnsemblMetazoa" id="XP_014250297.1"/>
    </source>
</evidence>
<dbReference type="Gene3D" id="1.10.287.770">
    <property type="entry name" value="YojJ-like"/>
    <property type="match status" value="1"/>
</dbReference>
<dbReference type="Pfam" id="PF00858">
    <property type="entry name" value="ASC"/>
    <property type="match status" value="1"/>
</dbReference>
<proteinExistence type="inferred from homology"/>
<keyword evidence="5 12" id="KW-0812">Transmembrane</keyword>
<dbReference type="GO" id="GO:0015280">
    <property type="term" value="F:ligand-gated sodium channel activity"/>
    <property type="evidence" value="ECO:0007669"/>
    <property type="project" value="TreeGrafter"/>
</dbReference>
<evidence type="ECO:0000313" key="15">
    <source>
        <dbReference type="Proteomes" id="UP000494040"/>
    </source>
</evidence>
<dbReference type="PANTHER" id="PTHR11690">
    <property type="entry name" value="AMILORIDE-SENSITIVE SODIUM CHANNEL-RELATED"/>
    <property type="match status" value="1"/>
</dbReference>
<reference evidence="14" key="1">
    <citation type="submission" date="2022-01" db="UniProtKB">
        <authorList>
            <consortium name="EnsemblMetazoa"/>
        </authorList>
    </citation>
    <scope>IDENTIFICATION</scope>
</reference>
<evidence type="ECO:0000256" key="5">
    <source>
        <dbReference type="ARBA" id="ARBA00022692"/>
    </source>
</evidence>
<evidence type="ECO:0000256" key="11">
    <source>
        <dbReference type="ARBA" id="ARBA00023303"/>
    </source>
</evidence>
<dbReference type="OrthoDB" id="6021021at2759"/>